<dbReference type="GO" id="GO:0005524">
    <property type="term" value="F:ATP binding"/>
    <property type="evidence" value="ECO:0007669"/>
    <property type="project" value="UniProtKB-UniRule"/>
</dbReference>
<dbReference type="PANTHER" id="PTHR11947">
    <property type="entry name" value="PYRUVATE DEHYDROGENASE KINASE"/>
    <property type="match status" value="1"/>
</dbReference>
<dbReference type="STRING" id="13706.A0A1X2HAP4"/>
<evidence type="ECO:0000256" key="5">
    <source>
        <dbReference type="ARBA" id="ARBA00022840"/>
    </source>
</evidence>
<evidence type="ECO:0000256" key="3">
    <source>
        <dbReference type="ARBA" id="ARBA00022741"/>
    </source>
</evidence>
<evidence type="ECO:0000256" key="1">
    <source>
        <dbReference type="ARBA" id="ARBA00006155"/>
    </source>
</evidence>
<dbReference type="Gene3D" id="3.30.565.10">
    <property type="entry name" value="Histidine kinase-like ATPase, C-terminal domain"/>
    <property type="match status" value="1"/>
</dbReference>
<evidence type="ECO:0000313" key="10">
    <source>
        <dbReference type="Proteomes" id="UP000242180"/>
    </source>
</evidence>
<comment type="subcellular location">
    <subcellularLocation>
        <location evidence="7">Mitochondrion matrix</location>
    </subcellularLocation>
</comment>
<accession>A0A1X2HAP4</accession>
<keyword evidence="6 7" id="KW-0496">Mitochondrion</keyword>
<dbReference type="GO" id="GO:0010906">
    <property type="term" value="P:regulation of glucose metabolic process"/>
    <property type="evidence" value="ECO:0007669"/>
    <property type="project" value="TreeGrafter"/>
</dbReference>
<protein>
    <recommendedName>
        <fullName evidence="7">Protein-serine/threonine kinase</fullName>
        <ecNumber evidence="7">2.7.11.-</ecNumber>
    </recommendedName>
</protein>
<evidence type="ECO:0000256" key="6">
    <source>
        <dbReference type="ARBA" id="ARBA00023128"/>
    </source>
</evidence>
<dbReference type="InterPro" id="IPR005467">
    <property type="entry name" value="His_kinase_dom"/>
</dbReference>
<dbReference type="Proteomes" id="UP000242180">
    <property type="component" value="Unassembled WGS sequence"/>
</dbReference>
<keyword evidence="5 7" id="KW-0067">ATP-binding</keyword>
<evidence type="ECO:0000256" key="2">
    <source>
        <dbReference type="ARBA" id="ARBA00022679"/>
    </source>
</evidence>
<evidence type="ECO:0000256" key="4">
    <source>
        <dbReference type="ARBA" id="ARBA00022777"/>
    </source>
</evidence>
<dbReference type="GO" id="GO:0004740">
    <property type="term" value="F:pyruvate dehydrogenase (acetyl-transferring) kinase activity"/>
    <property type="evidence" value="ECO:0007669"/>
    <property type="project" value="TreeGrafter"/>
</dbReference>
<dbReference type="EC" id="2.7.11.-" evidence="7"/>
<dbReference type="Pfam" id="PF02518">
    <property type="entry name" value="HATPase_c"/>
    <property type="match status" value="1"/>
</dbReference>
<dbReference type="OrthoDB" id="407390at2759"/>
<dbReference type="GO" id="GO:0005759">
    <property type="term" value="C:mitochondrial matrix"/>
    <property type="evidence" value="ECO:0007669"/>
    <property type="project" value="UniProtKB-SubCell"/>
</dbReference>
<dbReference type="SUPFAM" id="SSF55874">
    <property type="entry name" value="ATPase domain of HSP90 chaperone/DNA topoisomerase II/histidine kinase"/>
    <property type="match status" value="1"/>
</dbReference>
<dbReference type="SMART" id="SM00387">
    <property type="entry name" value="HATPase_c"/>
    <property type="match status" value="1"/>
</dbReference>
<dbReference type="SUPFAM" id="SSF69012">
    <property type="entry name" value="alpha-ketoacid dehydrogenase kinase, N-terminal domain"/>
    <property type="match status" value="1"/>
</dbReference>
<evidence type="ECO:0000256" key="7">
    <source>
        <dbReference type="RuleBase" id="RU366032"/>
    </source>
</evidence>
<dbReference type="EMBL" id="MCGN01000006">
    <property type="protein sequence ID" value="ORY95715.1"/>
    <property type="molecule type" value="Genomic_DNA"/>
</dbReference>
<dbReference type="OMA" id="ICEAQEH"/>
<keyword evidence="3 7" id="KW-0547">Nucleotide-binding</keyword>
<dbReference type="InterPro" id="IPR039028">
    <property type="entry name" value="BCKD/PDK"/>
</dbReference>
<keyword evidence="2 7" id="KW-0808">Transferase</keyword>
<keyword evidence="10" id="KW-1185">Reference proteome</keyword>
<comment type="caution">
    <text evidence="9">The sequence shown here is derived from an EMBL/GenBank/DDBJ whole genome shotgun (WGS) entry which is preliminary data.</text>
</comment>
<sequence>MASRIKTLRVTASPFEIAKRKAHFSTEAVASTPGAHNSSALSPALDAQSNLHFYHNKTLDDYVNRRPTPITLRQLMFYERHLKPDRLLKSANYVRQELPIRISHRIREFQKLPFIVGTNPHVQHVYDLYWRAFEYLRRVPPIETMEDNQRFCQTLAENLEAHLVVIPRLALGMSECGQHMDLDAMDRFMNASLRSRISRRTLAEQHLALTRQHHEDVVSSVFRRCSARSLVQQCATLVRAHHETPEISIHGDDISFTYIHDHIQYILYQLLSNAMRHTLSTHAKAPIHVTIASNATDVYFRVSDRGGGMPAPIFSRIWSYGQRPHNLSSVSQLAARATEHDHLQIQLGIGLPMSRVYAEYLGGNLSLITMDGYGTDAYVRIPILGTQNENIDVDSPATSHSRIVV</sequence>
<reference evidence="9 10" key="1">
    <citation type="submission" date="2016-07" db="EMBL/GenBank/DDBJ databases">
        <title>Pervasive Adenine N6-methylation of Active Genes in Fungi.</title>
        <authorList>
            <consortium name="DOE Joint Genome Institute"/>
            <person name="Mondo S.J."/>
            <person name="Dannebaum R.O."/>
            <person name="Kuo R.C."/>
            <person name="Labutti K."/>
            <person name="Haridas S."/>
            <person name="Kuo A."/>
            <person name="Salamov A."/>
            <person name="Ahrendt S.R."/>
            <person name="Lipzen A."/>
            <person name="Sullivan W."/>
            <person name="Andreopoulos W.B."/>
            <person name="Clum A."/>
            <person name="Lindquist E."/>
            <person name="Daum C."/>
            <person name="Ramamoorthy G.K."/>
            <person name="Gryganskyi A."/>
            <person name="Culley D."/>
            <person name="Magnuson J.K."/>
            <person name="James T.Y."/>
            <person name="O'Malley M.A."/>
            <person name="Stajich J.E."/>
            <person name="Spatafora J.W."/>
            <person name="Visel A."/>
            <person name="Grigoriev I.V."/>
        </authorList>
    </citation>
    <scope>NUCLEOTIDE SEQUENCE [LARGE SCALE GENOMIC DNA]</scope>
    <source>
        <strain evidence="9 10">NRRL 2496</strain>
    </source>
</reference>
<feature type="domain" description="Histidine kinase" evidence="8">
    <location>
        <begin position="263"/>
        <end position="385"/>
    </location>
</feature>
<dbReference type="Pfam" id="PF10436">
    <property type="entry name" value="BCDHK_Adom3"/>
    <property type="match status" value="1"/>
</dbReference>
<organism evidence="9 10">
    <name type="scientific">Syncephalastrum racemosum</name>
    <name type="common">Filamentous fungus</name>
    <dbReference type="NCBI Taxonomy" id="13706"/>
    <lineage>
        <taxon>Eukaryota</taxon>
        <taxon>Fungi</taxon>
        <taxon>Fungi incertae sedis</taxon>
        <taxon>Mucoromycota</taxon>
        <taxon>Mucoromycotina</taxon>
        <taxon>Mucoromycetes</taxon>
        <taxon>Mucorales</taxon>
        <taxon>Syncephalastraceae</taxon>
        <taxon>Syncephalastrum</taxon>
    </lineage>
</organism>
<dbReference type="AlphaFoldDB" id="A0A1X2HAP4"/>
<name>A0A1X2HAP4_SYNRA</name>
<proteinExistence type="inferred from homology"/>
<evidence type="ECO:0000313" key="9">
    <source>
        <dbReference type="EMBL" id="ORY95715.1"/>
    </source>
</evidence>
<comment type="similarity">
    <text evidence="1 7">Belongs to the PDK/BCKDK protein kinase family.</text>
</comment>
<dbReference type="PANTHER" id="PTHR11947:SF25">
    <property type="entry name" value="[PYRUVATE DEHYDROGENASE (ACETYL-TRANSFERRING)] KINASE 2, MITOCHONDRIAL"/>
    <property type="match status" value="1"/>
</dbReference>
<dbReference type="InterPro" id="IPR003594">
    <property type="entry name" value="HATPase_dom"/>
</dbReference>
<dbReference type="InterPro" id="IPR036890">
    <property type="entry name" value="HATPase_C_sf"/>
</dbReference>
<dbReference type="InParanoid" id="A0A1X2HAP4"/>
<evidence type="ECO:0000259" key="8">
    <source>
        <dbReference type="PROSITE" id="PS50109"/>
    </source>
</evidence>
<dbReference type="Gene3D" id="1.20.140.20">
    <property type="entry name" value="Alpha-ketoacid/pyruvate dehydrogenase kinase, N-terminal domain"/>
    <property type="match status" value="1"/>
</dbReference>
<keyword evidence="4 7" id="KW-0418">Kinase</keyword>
<gene>
    <name evidence="9" type="ORF">BCR43DRAFT_493469</name>
</gene>
<dbReference type="InterPro" id="IPR018955">
    <property type="entry name" value="BCDHK/PDK_N"/>
</dbReference>
<dbReference type="InterPro" id="IPR036784">
    <property type="entry name" value="AK/P_DHK_N_sf"/>
</dbReference>
<dbReference type="PROSITE" id="PS50109">
    <property type="entry name" value="HIS_KIN"/>
    <property type="match status" value="1"/>
</dbReference>